<dbReference type="CDD" id="cd00563">
    <property type="entry name" value="Dtyr_deacylase"/>
    <property type="match status" value="1"/>
</dbReference>
<keyword evidence="3" id="KW-0694">RNA-binding</keyword>
<dbReference type="EMBL" id="PIPJ01000004">
    <property type="protein sequence ID" value="RUO20957.1"/>
    <property type="molecule type" value="Genomic_DNA"/>
</dbReference>
<evidence type="ECO:0000256" key="3">
    <source>
        <dbReference type="HAMAP-Rule" id="MF_00518"/>
    </source>
</evidence>
<organism evidence="4 5">
    <name type="scientific">Aliidiomarina iranensis</name>
    <dbReference type="NCBI Taxonomy" id="1434071"/>
    <lineage>
        <taxon>Bacteria</taxon>
        <taxon>Pseudomonadati</taxon>
        <taxon>Pseudomonadota</taxon>
        <taxon>Gammaproteobacteria</taxon>
        <taxon>Alteromonadales</taxon>
        <taxon>Idiomarinaceae</taxon>
        <taxon>Aliidiomarina</taxon>
    </lineage>
</organism>
<keyword evidence="3" id="KW-0820">tRNA-binding</keyword>
<dbReference type="GO" id="GO:0019478">
    <property type="term" value="P:D-amino acid catabolic process"/>
    <property type="evidence" value="ECO:0007669"/>
    <property type="project" value="UniProtKB-UniRule"/>
</dbReference>
<comment type="catalytic activity">
    <reaction evidence="3">
        <text>a D-aminoacyl-tRNA + H2O = a tRNA + a D-alpha-amino acid + H(+)</text>
        <dbReference type="Rhea" id="RHEA:13953"/>
        <dbReference type="Rhea" id="RHEA-COMP:10123"/>
        <dbReference type="Rhea" id="RHEA-COMP:10124"/>
        <dbReference type="ChEBI" id="CHEBI:15377"/>
        <dbReference type="ChEBI" id="CHEBI:15378"/>
        <dbReference type="ChEBI" id="CHEBI:59871"/>
        <dbReference type="ChEBI" id="CHEBI:78442"/>
        <dbReference type="ChEBI" id="CHEBI:79333"/>
        <dbReference type="EC" id="3.1.1.96"/>
    </reaction>
</comment>
<dbReference type="OrthoDB" id="9801395at2"/>
<protein>
    <recommendedName>
        <fullName evidence="3">D-aminoacyl-tRNA deacylase</fullName>
        <shortName evidence="3">DTD</shortName>
        <ecNumber evidence="3">3.1.1.96</ecNumber>
    </recommendedName>
    <alternativeName>
        <fullName evidence="3">Gly-tRNA(Ala) deacylase</fullName>
        <ecNumber evidence="3">3.1.1.-</ecNumber>
    </alternativeName>
</protein>
<dbReference type="Gene3D" id="3.50.80.10">
    <property type="entry name" value="D-tyrosyl-tRNA(Tyr) deacylase"/>
    <property type="match status" value="1"/>
</dbReference>
<dbReference type="NCBIfam" id="TIGR00256">
    <property type="entry name" value="D-aminoacyl-tRNA deacylase"/>
    <property type="match status" value="1"/>
</dbReference>
<dbReference type="GO" id="GO:0005737">
    <property type="term" value="C:cytoplasm"/>
    <property type="evidence" value="ECO:0007669"/>
    <property type="project" value="UniProtKB-SubCell"/>
</dbReference>
<comment type="function">
    <text evidence="3">An aminoacyl-tRNA editing enzyme that deacylates mischarged D-aminoacyl-tRNAs. Also deacylates mischarged glycyl-tRNA(Ala), protecting cells against glycine mischarging by AlaRS. Acts via tRNA-based rather than protein-based catalysis; rejects L-amino acids rather than detecting D-amino acids in the active site. By recycling D-aminoacyl-tRNA to D-amino acids and free tRNA molecules, this enzyme counteracts the toxicity associated with the formation of D-aminoacyl-tRNA entities in vivo and helps enforce protein L-homochirality.</text>
</comment>
<dbReference type="InterPro" id="IPR023509">
    <property type="entry name" value="DTD-like_sf"/>
</dbReference>
<comment type="subcellular location">
    <subcellularLocation>
        <location evidence="3">Cytoplasm</location>
    </subcellularLocation>
</comment>
<evidence type="ECO:0000256" key="1">
    <source>
        <dbReference type="ARBA" id="ARBA00009673"/>
    </source>
</evidence>
<evidence type="ECO:0000256" key="2">
    <source>
        <dbReference type="ARBA" id="ARBA00022801"/>
    </source>
</evidence>
<gene>
    <name evidence="3" type="primary">dtd</name>
    <name evidence="4" type="ORF">CWE08_07600</name>
</gene>
<evidence type="ECO:0000313" key="4">
    <source>
        <dbReference type="EMBL" id="RUO20957.1"/>
    </source>
</evidence>
<comment type="domain">
    <text evidence="3">A Gly-cisPro motif from one monomer fits into the active site of the other monomer to allow specific chiral rejection of L-amino acids.</text>
</comment>
<dbReference type="PANTHER" id="PTHR10472:SF5">
    <property type="entry name" value="D-AMINOACYL-TRNA DEACYLASE 1"/>
    <property type="match status" value="1"/>
</dbReference>
<feature type="short sequence motif" description="Gly-cisPro motif, important for rejection of L-amino acids" evidence="3">
    <location>
        <begin position="137"/>
        <end position="138"/>
    </location>
</feature>
<dbReference type="GO" id="GO:0051500">
    <property type="term" value="F:D-tyrosyl-tRNA(Tyr) deacylase activity"/>
    <property type="evidence" value="ECO:0007669"/>
    <property type="project" value="TreeGrafter"/>
</dbReference>
<keyword evidence="3" id="KW-0963">Cytoplasm</keyword>
<dbReference type="AlphaFoldDB" id="A0A432VWJ5"/>
<dbReference type="InterPro" id="IPR003732">
    <property type="entry name" value="Daa-tRNA_deacyls_DTD"/>
</dbReference>
<dbReference type="Proteomes" id="UP000288395">
    <property type="component" value="Unassembled WGS sequence"/>
</dbReference>
<dbReference type="RefSeq" id="WP_126767232.1">
    <property type="nucleotide sequence ID" value="NZ_PIPJ01000004.1"/>
</dbReference>
<dbReference type="SUPFAM" id="SSF69500">
    <property type="entry name" value="DTD-like"/>
    <property type="match status" value="1"/>
</dbReference>
<dbReference type="HAMAP" id="MF_00518">
    <property type="entry name" value="Deacylase_Dtd"/>
    <property type="match status" value="1"/>
</dbReference>
<comment type="subunit">
    <text evidence="3">Homodimer.</text>
</comment>
<keyword evidence="5" id="KW-1185">Reference proteome</keyword>
<reference evidence="5" key="1">
    <citation type="journal article" date="2018" name="Front. Microbiol.">
        <title>Genome-Based Analysis Reveals the Taxonomy and Diversity of the Family Idiomarinaceae.</title>
        <authorList>
            <person name="Liu Y."/>
            <person name="Lai Q."/>
            <person name="Shao Z."/>
        </authorList>
    </citation>
    <scope>NUCLEOTIDE SEQUENCE [LARGE SCALE GENOMIC DNA]</scope>
    <source>
        <strain evidence="5">GBPy7</strain>
    </source>
</reference>
<sequence length="145" mass="15653">MIALIQRVRSAQVDVNGAAVGKIGQGILVFLGVEKEDSTASAEQLARRVASYRIFADTNDKMNLDVRDINGEILVVSQFTLAADTRKGRRPSFSSAATPEQANALYEHFCASLRSHNIGVETGEFAADMQVSLVNDGPVTFHLSV</sequence>
<dbReference type="EC" id="3.1.1.96" evidence="3"/>
<accession>A0A432VWJ5</accession>
<dbReference type="Pfam" id="PF02580">
    <property type="entry name" value="Tyr_Deacylase"/>
    <property type="match status" value="1"/>
</dbReference>
<dbReference type="GO" id="GO:0106026">
    <property type="term" value="F:Gly-tRNA(Ala) deacylase activity"/>
    <property type="evidence" value="ECO:0007669"/>
    <property type="project" value="UniProtKB-UniRule"/>
</dbReference>
<dbReference type="PANTHER" id="PTHR10472">
    <property type="entry name" value="D-TYROSYL-TRNA TYR DEACYLASE"/>
    <property type="match status" value="1"/>
</dbReference>
<evidence type="ECO:0000313" key="5">
    <source>
        <dbReference type="Proteomes" id="UP000288395"/>
    </source>
</evidence>
<name>A0A432VWJ5_9GAMM</name>
<dbReference type="FunFam" id="3.50.80.10:FF:000001">
    <property type="entry name" value="D-aminoacyl-tRNA deacylase"/>
    <property type="match status" value="1"/>
</dbReference>
<proteinExistence type="inferred from homology"/>
<dbReference type="EC" id="3.1.1.-" evidence="3"/>
<comment type="caution">
    <text evidence="4">The sequence shown here is derived from an EMBL/GenBank/DDBJ whole genome shotgun (WGS) entry which is preliminary data.</text>
</comment>
<dbReference type="GO" id="GO:0000049">
    <property type="term" value="F:tRNA binding"/>
    <property type="evidence" value="ECO:0007669"/>
    <property type="project" value="UniProtKB-UniRule"/>
</dbReference>
<comment type="similarity">
    <text evidence="1 3">Belongs to the DTD family.</text>
</comment>
<keyword evidence="2 3" id="KW-0378">Hydrolase</keyword>
<comment type="catalytic activity">
    <reaction evidence="3">
        <text>glycyl-tRNA(Ala) + H2O = tRNA(Ala) + glycine + H(+)</text>
        <dbReference type="Rhea" id="RHEA:53744"/>
        <dbReference type="Rhea" id="RHEA-COMP:9657"/>
        <dbReference type="Rhea" id="RHEA-COMP:13640"/>
        <dbReference type="ChEBI" id="CHEBI:15377"/>
        <dbReference type="ChEBI" id="CHEBI:15378"/>
        <dbReference type="ChEBI" id="CHEBI:57305"/>
        <dbReference type="ChEBI" id="CHEBI:78442"/>
        <dbReference type="ChEBI" id="CHEBI:78522"/>
    </reaction>
</comment>
<dbReference type="GO" id="GO:0043908">
    <property type="term" value="F:Ser(Gly)-tRNA(Ala) hydrolase activity"/>
    <property type="evidence" value="ECO:0007669"/>
    <property type="project" value="UniProtKB-UniRule"/>
</dbReference>